<proteinExistence type="inferred from homology"/>
<dbReference type="EC" id="3.4.19.13" evidence="4"/>
<name>A0ABU3NR50_9CHLR</name>
<dbReference type="InterPro" id="IPR043138">
    <property type="entry name" value="GGT_lsub"/>
</dbReference>
<keyword evidence="4" id="KW-0378">Hydrolase</keyword>
<evidence type="ECO:0000313" key="5">
    <source>
        <dbReference type="EMBL" id="MDT8899277.1"/>
    </source>
</evidence>
<dbReference type="InterPro" id="IPR043137">
    <property type="entry name" value="GGT_ssub_C"/>
</dbReference>
<dbReference type="Gene3D" id="1.10.246.130">
    <property type="match status" value="1"/>
</dbReference>
<evidence type="ECO:0000256" key="1">
    <source>
        <dbReference type="ARBA" id="ARBA00001049"/>
    </source>
</evidence>
<dbReference type="EC" id="2.3.2.2" evidence="4"/>
<dbReference type="GO" id="GO:0103068">
    <property type="term" value="F:leukotriene C4 gamma-glutamyl transferase activity"/>
    <property type="evidence" value="ECO:0007669"/>
    <property type="project" value="UniProtKB-EC"/>
</dbReference>
<dbReference type="InterPro" id="IPR029055">
    <property type="entry name" value="Ntn_hydrolases_N"/>
</dbReference>
<dbReference type="Gene3D" id="3.60.20.40">
    <property type="match status" value="1"/>
</dbReference>
<gene>
    <name evidence="5" type="primary">ggt</name>
    <name evidence="5" type="ORF">QYE77_13505</name>
</gene>
<comment type="catalytic activity">
    <reaction evidence="1 4">
        <text>an S-substituted glutathione + H2O = an S-substituted L-cysteinylglycine + L-glutamate</text>
        <dbReference type="Rhea" id="RHEA:59468"/>
        <dbReference type="ChEBI" id="CHEBI:15377"/>
        <dbReference type="ChEBI" id="CHEBI:29985"/>
        <dbReference type="ChEBI" id="CHEBI:90779"/>
        <dbReference type="ChEBI" id="CHEBI:143103"/>
        <dbReference type="EC" id="3.4.19.13"/>
    </reaction>
</comment>
<comment type="PTM">
    <text evidence="4">Cleaved by autocatalysis into a large and a small subunit.</text>
</comment>
<keyword evidence="6" id="KW-1185">Reference proteome</keyword>
<evidence type="ECO:0000313" key="6">
    <source>
        <dbReference type="Proteomes" id="UP001254165"/>
    </source>
</evidence>
<dbReference type="RefSeq" id="WP_315625962.1">
    <property type="nucleotide sequence ID" value="NZ_JAUHMF010000002.1"/>
</dbReference>
<organism evidence="5 6">
    <name type="scientific">Thermanaerothrix solaris</name>
    <dbReference type="NCBI Taxonomy" id="3058434"/>
    <lineage>
        <taxon>Bacteria</taxon>
        <taxon>Bacillati</taxon>
        <taxon>Chloroflexota</taxon>
        <taxon>Anaerolineae</taxon>
        <taxon>Anaerolineales</taxon>
        <taxon>Anaerolineaceae</taxon>
        <taxon>Thermanaerothrix</taxon>
    </lineage>
</organism>
<comment type="catalytic activity">
    <reaction evidence="2 4">
        <text>glutathione + H2O = L-cysteinylglycine + L-glutamate</text>
        <dbReference type="Rhea" id="RHEA:28807"/>
        <dbReference type="ChEBI" id="CHEBI:15377"/>
        <dbReference type="ChEBI" id="CHEBI:29985"/>
        <dbReference type="ChEBI" id="CHEBI:57925"/>
        <dbReference type="ChEBI" id="CHEBI:61694"/>
        <dbReference type="EC" id="3.4.19.13"/>
    </reaction>
</comment>
<dbReference type="NCBIfam" id="TIGR00066">
    <property type="entry name" value="g_glut_trans"/>
    <property type="match status" value="1"/>
</dbReference>
<evidence type="ECO:0000256" key="3">
    <source>
        <dbReference type="ARBA" id="ARBA00047417"/>
    </source>
</evidence>
<dbReference type="PRINTS" id="PR01210">
    <property type="entry name" value="GGTRANSPTASE"/>
</dbReference>
<dbReference type="InterPro" id="IPR000101">
    <property type="entry name" value="GGT_peptidase"/>
</dbReference>
<accession>A0ABU3NR50</accession>
<evidence type="ECO:0000256" key="2">
    <source>
        <dbReference type="ARBA" id="ARBA00001089"/>
    </source>
</evidence>
<keyword evidence="4 5" id="KW-0012">Acyltransferase</keyword>
<comment type="catalytic activity">
    <reaction evidence="3 4">
        <text>an N-terminal (5-L-glutamyl)-[peptide] + an alpha-amino acid = 5-L-glutamyl amino acid + an N-terminal L-alpha-aminoacyl-[peptide]</text>
        <dbReference type="Rhea" id="RHEA:23904"/>
        <dbReference type="Rhea" id="RHEA-COMP:9780"/>
        <dbReference type="Rhea" id="RHEA-COMP:9795"/>
        <dbReference type="ChEBI" id="CHEBI:77644"/>
        <dbReference type="ChEBI" id="CHEBI:78597"/>
        <dbReference type="ChEBI" id="CHEBI:78599"/>
        <dbReference type="ChEBI" id="CHEBI:78608"/>
        <dbReference type="EC" id="2.3.2.2"/>
    </reaction>
</comment>
<dbReference type="PANTHER" id="PTHR43881:SF1">
    <property type="entry name" value="GAMMA-GLUTAMYLTRANSPEPTIDASE (AFU_ORTHOLOGUE AFUA_4G13580)"/>
    <property type="match status" value="1"/>
</dbReference>
<dbReference type="Proteomes" id="UP001254165">
    <property type="component" value="Unassembled WGS sequence"/>
</dbReference>
<comment type="subunit">
    <text evidence="4">This enzyme consists of two polypeptide chains, which are synthesized in precursor form from a single polypeptide.</text>
</comment>
<protein>
    <recommendedName>
        <fullName evidence="4">Glutathione hydrolase proenzyme</fullName>
        <ecNumber evidence="4">2.3.2.2</ecNumber>
        <ecNumber evidence="4">3.4.19.13</ecNumber>
    </recommendedName>
    <component>
        <recommendedName>
            <fullName evidence="4">Glutathione hydrolase large chain</fullName>
        </recommendedName>
    </component>
    <component>
        <recommendedName>
            <fullName evidence="4">Glutathione hydrolase small chain</fullName>
        </recommendedName>
    </component>
</protein>
<reference evidence="5 6" key="1">
    <citation type="submission" date="2023-07" db="EMBL/GenBank/DDBJ databases">
        <title>Novel species of Thermanaerothrix with wide hydrolytic capabilities.</title>
        <authorList>
            <person name="Zayulina K.S."/>
            <person name="Podosokorskaya O.A."/>
            <person name="Elcheninov A.G."/>
        </authorList>
    </citation>
    <scope>NUCLEOTIDE SEQUENCE [LARGE SCALE GENOMIC DNA]</scope>
    <source>
        <strain evidence="5 6">4228-RoL</strain>
    </source>
</reference>
<dbReference type="SUPFAM" id="SSF56235">
    <property type="entry name" value="N-terminal nucleophile aminohydrolases (Ntn hydrolases)"/>
    <property type="match status" value="1"/>
</dbReference>
<keyword evidence="4 5" id="KW-0808">Transferase</keyword>
<dbReference type="PANTHER" id="PTHR43881">
    <property type="entry name" value="GAMMA-GLUTAMYLTRANSPEPTIDASE (AFU_ORTHOLOGUE AFUA_4G13580)"/>
    <property type="match status" value="1"/>
</dbReference>
<comment type="pathway">
    <text evidence="4">Sulfur metabolism; glutathione metabolism.</text>
</comment>
<dbReference type="Pfam" id="PF01019">
    <property type="entry name" value="G_glu_transpept"/>
    <property type="match status" value="1"/>
</dbReference>
<sequence length="549" mass="58764">MGNFSSLNEFMPYPSRRSVVVGTRGMAAASQPLAVAAGIQMLEQGGNAADAAVAMAAVLAVTEPGSTGLGGDCFALYYEASTRQVYALNGSGRAPRALTLERLHREGFSTELPPFHPYTITVPGACAGWCDLAERFGRLSLAAILEPSIELAERGFAVAPLTAHFWQRGAEVQLRHALNGGELLIEGRAPRAGEVFRNPNLAGVLQQIALKGKKAFYEGPIAEAIVDTVQEAGGCLTLEDLAEHSSTWDKPLSVTYHHLKVWECPPNGQGLTALLALNILKGFDLAALEPLSAQRLHLEIEALRLAFADAFRFIADPAWVDLPVEALLSETYAAERRASIHPQQALMQVSPGEPLKGSDTVYFCVVDEMGNACSMVNSNYMGFGTGIVPRGCGFSLQNRGLNFSLDPTHPNALQPGKRPYHTIIPALVTHAEDDALFAAVGVMGGYMQPQGHVQVITALVDDGLDPQSALDRPRFCVQVQEPGGRVALEEGIPKQTLESLSAMGHPIERISGMERALFGRGQIILRDRESGVLWGGSDPRADGCALAQI</sequence>
<keyword evidence="4" id="KW-0865">Zymogen</keyword>
<evidence type="ECO:0000256" key="4">
    <source>
        <dbReference type="RuleBase" id="RU368036"/>
    </source>
</evidence>
<comment type="similarity">
    <text evidence="4">Belongs to the gamma-glutamyltransferase family.</text>
</comment>
<keyword evidence="4" id="KW-0317">Glutathione biosynthesis</keyword>
<dbReference type="EMBL" id="JAUHMF010000002">
    <property type="protein sequence ID" value="MDT8899277.1"/>
    <property type="molecule type" value="Genomic_DNA"/>
</dbReference>
<comment type="caution">
    <text evidence="5">The sequence shown here is derived from an EMBL/GenBank/DDBJ whole genome shotgun (WGS) entry which is preliminary data.</text>
</comment>
<dbReference type="InterPro" id="IPR052896">
    <property type="entry name" value="GGT-like_enzyme"/>
</dbReference>